<dbReference type="AlphaFoldDB" id="A0A1H1H5P6"/>
<accession>A0A1H1H5P6</accession>
<evidence type="ECO:0000313" key="5">
    <source>
        <dbReference type="Proteomes" id="UP000217103"/>
    </source>
</evidence>
<dbReference type="Gene3D" id="3.30.2320.80">
    <property type="match status" value="1"/>
</dbReference>
<reference evidence="4 5" key="1">
    <citation type="submission" date="2016-10" db="EMBL/GenBank/DDBJ databases">
        <authorList>
            <person name="de Groot N.N."/>
        </authorList>
    </citation>
    <scope>NUCLEOTIDE SEQUENCE [LARGE SCALE GENOMIC DNA]</scope>
    <source>
        <strain evidence="4 5">DSM 43794</strain>
    </source>
</reference>
<evidence type="ECO:0000313" key="4">
    <source>
        <dbReference type="EMBL" id="SDR20428.1"/>
    </source>
</evidence>
<dbReference type="GO" id="GO:0016151">
    <property type="term" value="F:nickel cation binding"/>
    <property type="evidence" value="ECO:0007669"/>
    <property type="project" value="InterPro"/>
</dbReference>
<dbReference type="OrthoDB" id="288014at2"/>
<dbReference type="RefSeq" id="WP_093261046.1">
    <property type="nucleotide sequence ID" value="NZ_FNKK01000002.1"/>
</dbReference>
<dbReference type="PANTHER" id="PTHR34535:SF3">
    <property type="entry name" value="HYDROGENASE MATURATION FACTOR HYPA"/>
    <property type="match status" value="1"/>
</dbReference>
<evidence type="ECO:0000256" key="2">
    <source>
        <dbReference type="ARBA" id="ARBA00022723"/>
    </source>
</evidence>
<dbReference type="InterPro" id="IPR000688">
    <property type="entry name" value="HypA/HybF"/>
</dbReference>
<organism evidence="4 5">
    <name type="scientific">Thermostaphylospora chromogena</name>
    <dbReference type="NCBI Taxonomy" id="35622"/>
    <lineage>
        <taxon>Bacteria</taxon>
        <taxon>Bacillati</taxon>
        <taxon>Actinomycetota</taxon>
        <taxon>Actinomycetes</taxon>
        <taxon>Streptosporangiales</taxon>
        <taxon>Thermomonosporaceae</taxon>
        <taxon>Thermostaphylospora</taxon>
    </lineage>
</organism>
<keyword evidence="3" id="KW-0862">Zinc</keyword>
<dbReference type="Pfam" id="PF01155">
    <property type="entry name" value="HypA"/>
    <property type="match status" value="1"/>
</dbReference>
<sequence>MHELGLCDAIVDATVRRAGGRKVGSVRVRVGGHPVDPAVIDMGFRMAAAGTVAEDARVEVINEPLGVRCRSCGGRTAAQDAVDLLACRHCGGLDVEASRQESVVVESITFHPADEGGGR</sequence>
<dbReference type="STRING" id="35622.SAMN04489764_4059"/>
<protein>
    <submittedName>
        <fullName evidence="4">Hydrogenase nickel incorporation protein HypA/HybF</fullName>
    </submittedName>
</protein>
<dbReference type="EMBL" id="FNKK01000002">
    <property type="protein sequence ID" value="SDR20428.1"/>
    <property type="molecule type" value="Genomic_DNA"/>
</dbReference>
<dbReference type="Proteomes" id="UP000217103">
    <property type="component" value="Unassembled WGS sequence"/>
</dbReference>
<evidence type="ECO:0000256" key="3">
    <source>
        <dbReference type="ARBA" id="ARBA00022833"/>
    </source>
</evidence>
<gene>
    <name evidence="4" type="ORF">SAMN04489764_4059</name>
</gene>
<keyword evidence="5" id="KW-1185">Reference proteome</keyword>
<keyword evidence="2" id="KW-0479">Metal-binding</keyword>
<keyword evidence="1" id="KW-0533">Nickel</keyword>
<name>A0A1H1H5P6_9ACTN</name>
<evidence type="ECO:0000256" key="1">
    <source>
        <dbReference type="ARBA" id="ARBA00022596"/>
    </source>
</evidence>
<dbReference type="GO" id="GO:0051604">
    <property type="term" value="P:protein maturation"/>
    <property type="evidence" value="ECO:0007669"/>
    <property type="project" value="InterPro"/>
</dbReference>
<dbReference type="PANTHER" id="PTHR34535">
    <property type="entry name" value="HYDROGENASE MATURATION FACTOR HYPA"/>
    <property type="match status" value="1"/>
</dbReference>
<proteinExistence type="predicted"/>
<dbReference type="GO" id="GO:0008270">
    <property type="term" value="F:zinc ion binding"/>
    <property type="evidence" value="ECO:0007669"/>
    <property type="project" value="TreeGrafter"/>
</dbReference>